<dbReference type="SUPFAM" id="SSF53613">
    <property type="entry name" value="Ribokinase-like"/>
    <property type="match status" value="1"/>
</dbReference>
<evidence type="ECO:0000256" key="1">
    <source>
        <dbReference type="ARBA" id="ARBA00023268"/>
    </source>
</evidence>
<keyword evidence="5" id="KW-0808">Transferase</keyword>
<evidence type="ECO:0000313" key="6">
    <source>
        <dbReference type="Proteomes" id="UP000639516"/>
    </source>
</evidence>
<comment type="caution">
    <text evidence="5">The sequence shown here is derived from an EMBL/GenBank/DDBJ whole genome shotgun (WGS) entry which is preliminary data.</text>
</comment>
<protein>
    <submittedName>
        <fullName evidence="5">Adenylyltransferase/cytidyltransferase family protein</fullName>
    </submittedName>
</protein>
<keyword evidence="2" id="KW-0119">Carbohydrate metabolism</keyword>
<evidence type="ECO:0000259" key="4">
    <source>
        <dbReference type="Pfam" id="PF01467"/>
    </source>
</evidence>
<gene>
    <name evidence="5" type="ORF">HA482_11685</name>
</gene>
<dbReference type="NCBIfam" id="TIGR00125">
    <property type="entry name" value="cyt_tran_rel"/>
    <property type="match status" value="1"/>
</dbReference>
<dbReference type="InterPro" id="IPR011611">
    <property type="entry name" value="PfkB_dom"/>
</dbReference>
<accession>A0ABR7U5M0</accession>
<sequence>MMDDATHRMVSHKLKSAAEIAALIGRRPRARKVIMCHGTFDVVHPGHVRHLLYAKSKGDILIASLTADAHILKANFRPFVPQELRAFNLAALEAVDYVMIDPKPTPIDNIRLIEPDIFAKGYEYTAAGLHPRTAEEKEAVEAYGGELIFTPGDIVFSSSHIIETAPPSIATEKLLTLLYAEHLDFDSLRGVLDRFHDLRVHVIGDTIVDTYTRCAVIGGGTKTPTMSVRFEEKQDFVGGAGIVAKHLASAGTRVTFSTVLGDDATAEFVKQDLGTTDIDFHAVIDPNRPTTNKDVIVAAGHHLLKVDRVDNRPIPERILRTLIDRIASVPADIVVFTDFRHGIFNRETIPHLVKAIPKTAFRVADSQVASRWGNILEFQGFDLITPNEREARFALGDQDSVVRPLGTELYRQAHCKTLLLKLGPRGLMAFRGEPKGDEDVRSFFAVDSFADNVVDAVGSGDALLAYAAPAMYLTGNAVVAAVLGSLSAAVACEHQGNVPTEPNDILDKIDRLERQAQYR</sequence>
<dbReference type="InterPro" id="IPR004821">
    <property type="entry name" value="Cyt_trans-like"/>
</dbReference>
<keyword evidence="5" id="KW-0548">Nucleotidyltransferase</keyword>
<keyword evidence="6" id="KW-1185">Reference proteome</keyword>
<name>A0ABR7U5M0_9BRAD</name>
<dbReference type="GO" id="GO:0016779">
    <property type="term" value="F:nucleotidyltransferase activity"/>
    <property type="evidence" value="ECO:0007669"/>
    <property type="project" value="UniProtKB-KW"/>
</dbReference>
<dbReference type="Gene3D" id="3.40.1190.20">
    <property type="match status" value="1"/>
</dbReference>
<dbReference type="PANTHER" id="PTHR46969">
    <property type="entry name" value="BIFUNCTIONAL PROTEIN HLDE"/>
    <property type="match status" value="1"/>
</dbReference>
<dbReference type="Pfam" id="PF00294">
    <property type="entry name" value="PfkB"/>
    <property type="match status" value="1"/>
</dbReference>
<evidence type="ECO:0000256" key="2">
    <source>
        <dbReference type="ARBA" id="ARBA00023277"/>
    </source>
</evidence>
<evidence type="ECO:0000259" key="3">
    <source>
        <dbReference type="Pfam" id="PF00294"/>
    </source>
</evidence>
<dbReference type="EMBL" id="JAATTO010000014">
    <property type="protein sequence ID" value="MBC9978870.1"/>
    <property type="molecule type" value="Genomic_DNA"/>
</dbReference>
<dbReference type="InterPro" id="IPR029056">
    <property type="entry name" value="Ribokinase-like"/>
</dbReference>
<dbReference type="SUPFAM" id="SSF52374">
    <property type="entry name" value="Nucleotidylyl transferase"/>
    <property type="match status" value="1"/>
</dbReference>
<dbReference type="RefSeq" id="WP_188102549.1">
    <property type="nucleotide sequence ID" value="NZ_JAANIH010000027.1"/>
</dbReference>
<dbReference type="Pfam" id="PF01467">
    <property type="entry name" value="CTP_transf_like"/>
    <property type="match status" value="1"/>
</dbReference>
<proteinExistence type="predicted"/>
<feature type="domain" description="Cytidyltransferase-like" evidence="4">
    <location>
        <begin position="36"/>
        <end position="127"/>
    </location>
</feature>
<evidence type="ECO:0000313" key="5">
    <source>
        <dbReference type="EMBL" id="MBC9978870.1"/>
    </source>
</evidence>
<organism evidence="5 6">
    <name type="scientific">Bradyrhizobium campsiandrae</name>
    <dbReference type="NCBI Taxonomy" id="1729892"/>
    <lineage>
        <taxon>Bacteria</taxon>
        <taxon>Pseudomonadati</taxon>
        <taxon>Pseudomonadota</taxon>
        <taxon>Alphaproteobacteria</taxon>
        <taxon>Hyphomicrobiales</taxon>
        <taxon>Nitrobacteraceae</taxon>
        <taxon>Bradyrhizobium</taxon>
    </lineage>
</organism>
<dbReference type="PANTHER" id="PTHR46969:SF1">
    <property type="entry name" value="BIFUNCTIONAL PROTEIN HLDE"/>
    <property type="match status" value="1"/>
</dbReference>
<dbReference type="InterPro" id="IPR014729">
    <property type="entry name" value="Rossmann-like_a/b/a_fold"/>
</dbReference>
<dbReference type="Proteomes" id="UP000639516">
    <property type="component" value="Unassembled WGS sequence"/>
</dbReference>
<feature type="domain" description="Carbohydrate kinase PfkB" evidence="3">
    <location>
        <begin position="200"/>
        <end position="498"/>
    </location>
</feature>
<keyword evidence="1" id="KW-0511">Multifunctional enzyme</keyword>
<dbReference type="Gene3D" id="3.40.50.620">
    <property type="entry name" value="HUPs"/>
    <property type="match status" value="1"/>
</dbReference>
<reference evidence="5 6" key="1">
    <citation type="journal article" date="2020" name="Arch. Microbiol.">
        <title>Bradyrhizobium campsiandrae sp. nov., a nitrogen-fixing bacterial strain isolated from a native leguminous tree from the Amazon adapted to flooded conditions.</title>
        <authorList>
            <person name="Cabral Michel D."/>
            <person name="Martins da Costa E."/>
            <person name="Azarias Guimaraes A."/>
            <person name="Soares de Carvalho T."/>
            <person name="Santos de Castro Caputo P."/>
            <person name="Willems A."/>
            <person name="de Souza Moreira F.M."/>
        </authorList>
    </citation>
    <scope>NUCLEOTIDE SEQUENCE [LARGE SCALE GENOMIC DNA]</scope>
    <source>
        <strain evidence="6">INPA 384B</strain>
    </source>
</reference>